<keyword evidence="6" id="KW-1185">Reference proteome</keyword>
<dbReference type="PANTHER" id="PTHR46825">
    <property type="entry name" value="D-ALANYL-D-ALANINE-CARBOXYPEPTIDASE/ENDOPEPTIDASE AMPH"/>
    <property type="match status" value="1"/>
</dbReference>
<dbReference type="OrthoDB" id="5946976at2759"/>
<protein>
    <submittedName>
        <fullName evidence="5">Beta-lactamase/transpeptidase-like protein</fullName>
    </submittedName>
</protein>
<organism evidence="5 6">
    <name type="scientific">Cylindrobasidium torrendii FP15055 ss-10</name>
    <dbReference type="NCBI Taxonomy" id="1314674"/>
    <lineage>
        <taxon>Eukaryota</taxon>
        <taxon>Fungi</taxon>
        <taxon>Dikarya</taxon>
        <taxon>Basidiomycota</taxon>
        <taxon>Agaricomycotina</taxon>
        <taxon>Agaricomycetes</taxon>
        <taxon>Agaricomycetidae</taxon>
        <taxon>Agaricales</taxon>
        <taxon>Marasmiineae</taxon>
        <taxon>Physalacriaceae</taxon>
        <taxon>Cylindrobasidium</taxon>
    </lineage>
</organism>
<dbReference type="AlphaFoldDB" id="A0A0D7B2Z0"/>
<dbReference type="InterPro" id="IPR001466">
    <property type="entry name" value="Beta-lactam-related"/>
</dbReference>
<evidence type="ECO:0000256" key="1">
    <source>
        <dbReference type="ARBA" id="ARBA00038215"/>
    </source>
</evidence>
<dbReference type="EMBL" id="KN880631">
    <property type="protein sequence ID" value="KIY64539.1"/>
    <property type="molecule type" value="Genomic_DNA"/>
</dbReference>
<proteinExistence type="inferred from homology"/>
<accession>A0A0D7B2Z0</accession>
<evidence type="ECO:0000256" key="3">
    <source>
        <dbReference type="SAM" id="Phobius"/>
    </source>
</evidence>
<keyword evidence="3" id="KW-1133">Transmembrane helix</keyword>
<evidence type="ECO:0000259" key="4">
    <source>
        <dbReference type="Pfam" id="PF00144"/>
    </source>
</evidence>
<dbReference type="InterPro" id="IPR012338">
    <property type="entry name" value="Beta-lactam/transpept-like"/>
</dbReference>
<dbReference type="PANTHER" id="PTHR46825:SF15">
    <property type="entry name" value="BETA-LACTAMASE-RELATED DOMAIN-CONTAINING PROTEIN"/>
    <property type="match status" value="1"/>
</dbReference>
<feature type="transmembrane region" description="Helical" evidence="3">
    <location>
        <begin position="39"/>
        <end position="58"/>
    </location>
</feature>
<keyword evidence="3" id="KW-0472">Membrane</keyword>
<gene>
    <name evidence="5" type="ORF">CYLTODRAFT_100134</name>
</gene>
<feature type="domain" description="Beta-lactamase-related" evidence="4">
    <location>
        <begin position="96"/>
        <end position="410"/>
    </location>
</feature>
<feature type="region of interest" description="Disordered" evidence="2">
    <location>
        <begin position="434"/>
        <end position="462"/>
    </location>
</feature>
<feature type="compositionally biased region" description="Low complexity" evidence="2">
    <location>
        <begin position="434"/>
        <end position="449"/>
    </location>
</feature>
<dbReference type="STRING" id="1314674.A0A0D7B2Z0"/>
<evidence type="ECO:0000313" key="5">
    <source>
        <dbReference type="EMBL" id="KIY64539.1"/>
    </source>
</evidence>
<reference evidence="5 6" key="1">
    <citation type="journal article" date="2015" name="Fungal Genet. Biol.">
        <title>Evolution of novel wood decay mechanisms in Agaricales revealed by the genome sequences of Fistulina hepatica and Cylindrobasidium torrendii.</title>
        <authorList>
            <person name="Floudas D."/>
            <person name="Held B.W."/>
            <person name="Riley R."/>
            <person name="Nagy L.G."/>
            <person name="Koehler G."/>
            <person name="Ransdell A.S."/>
            <person name="Younus H."/>
            <person name="Chow J."/>
            <person name="Chiniquy J."/>
            <person name="Lipzen A."/>
            <person name="Tritt A."/>
            <person name="Sun H."/>
            <person name="Haridas S."/>
            <person name="LaButti K."/>
            <person name="Ohm R.A."/>
            <person name="Kues U."/>
            <person name="Blanchette R.A."/>
            <person name="Grigoriev I.V."/>
            <person name="Minto R.E."/>
            <person name="Hibbett D.S."/>
        </authorList>
    </citation>
    <scope>NUCLEOTIDE SEQUENCE [LARGE SCALE GENOMIC DNA]</scope>
    <source>
        <strain evidence="5 6">FP15055 ss-10</strain>
    </source>
</reference>
<name>A0A0D7B2Z0_9AGAR</name>
<dbReference type="SUPFAM" id="SSF56601">
    <property type="entry name" value="beta-lactamase/transpeptidase-like"/>
    <property type="match status" value="1"/>
</dbReference>
<comment type="similarity">
    <text evidence="1">Belongs to the peptidase S12 family.</text>
</comment>
<dbReference type="Proteomes" id="UP000054007">
    <property type="component" value="Unassembled WGS sequence"/>
</dbReference>
<evidence type="ECO:0000313" key="6">
    <source>
        <dbReference type="Proteomes" id="UP000054007"/>
    </source>
</evidence>
<sequence length="621" mass="65422">MRTVTSKSVGIKLQHHALDSASLASNFNLSIRLFSGIKMFSFASLVFSTFIATSFSTARARPLSQQDTGSLLTPDIDAYIIATLAEVGTPGGLSIAAVVHNDDGSWAIETKGYGNATLDGTPVDEDTMFAIGSNTKLFTVAVTGLLLANESLPTLTLDTPLSDAFPEWKLMDSNASSKATLTDLFSHRTGVPGHNFMYELNDQLPDIISRLQFLKPSAPFQSAFQYSNLMYATISYLSEIYLGVPYAHYVKEHILNPLGLSATFSRTVASDGHVLAQGFSYPALGETTPEPIEFYAGNVTEDGGAISGAGGLIMNSKDAATWIQTLLLDGASPTTGEQVIPADILEFAATGRSVVYETPVRTLYGAGQQVYDYQGYKVIEHGGGVPGFTSQIMRVPELGVGLAILTNDFVNGIKIISKVQSKLMADFIGSDSGLDNSTTSNSGGSSTSNPAPTDPTAPSGDVASYAGTYTDPAYGSLDLCYIADETSCLDTLSEIPASVLAAFSSSSGNSTSSGSETPNIFIANWGKMFASHFILQHYDADSWNMTLFSVLNRVDVKGQSTGEKFVQLAGAASATFVVENSSVAGFGITGGLWGSGETAVAGEPIGDDIPSSSEVWFSKSA</sequence>
<dbReference type="Gene3D" id="3.40.710.10">
    <property type="entry name" value="DD-peptidase/beta-lactamase superfamily"/>
    <property type="match status" value="1"/>
</dbReference>
<dbReference type="Pfam" id="PF00144">
    <property type="entry name" value="Beta-lactamase"/>
    <property type="match status" value="1"/>
</dbReference>
<keyword evidence="3" id="KW-0812">Transmembrane</keyword>
<evidence type="ECO:0000256" key="2">
    <source>
        <dbReference type="SAM" id="MobiDB-lite"/>
    </source>
</evidence>
<dbReference type="InterPro" id="IPR050491">
    <property type="entry name" value="AmpC-like"/>
</dbReference>